<sequence>MTELIPGFSIPPDMLSSIMGAALWISLIILAIVGIIIFMAWRRGVWIFKKFPTPTIVFNMLANGPEVYTSWLRFYKDGDKDMMELKNGDFRGPKFPDKELMWGEYAILVIPEVGEAHPTGISMDKVQLVDKNGKVYEKDLLKILPLIRHDSKTAFINELERNSTLFKLETWLGKYGIYMIFAVVVIFSFLILQNISGMISQALSQNTQAAERLAQASEKLAEAVNRTGYILPGGG</sequence>
<keyword evidence="2" id="KW-0472">Membrane</keyword>
<gene>
    <name evidence="3" type="ORF">Sv326_0376</name>
    <name evidence="4" type="ORF">Sv326_0413</name>
    <name evidence="5" type="ORF">Sv326_0450</name>
</gene>
<evidence type="ECO:0000256" key="2">
    <source>
        <dbReference type="SAM" id="Phobius"/>
    </source>
</evidence>
<evidence type="ECO:0000256" key="1">
    <source>
        <dbReference type="SAM" id="Coils"/>
    </source>
</evidence>
<reference evidence="3" key="1">
    <citation type="journal article" date="2020" name="Appl. Environ. Microbiol.">
        <title>Metabolic Diversity and Evolutionary History of the Archaeal Phylum 'Candidatus Micrarchaeota' Uncovered from a Freshwater Lake Metagenome.</title>
        <authorList>
            <person name="Kadnikov V.V."/>
            <person name="Savvichev A.S."/>
            <person name="Mardanov A.V."/>
            <person name="Beletsky A.V."/>
            <person name="Chupakov A.V."/>
            <person name="Kokryatskaya N.M."/>
            <person name="Pimenov N.V."/>
            <person name="Ravin N.V."/>
        </authorList>
    </citation>
    <scope>NUCLEOTIDE SEQUENCE</scope>
    <source>
        <strain evidence="3">Sv326</strain>
    </source>
</reference>
<reference evidence="6" key="2">
    <citation type="submission" date="2020-07" db="EMBL/GenBank/DDBJ databases">
        <title>Metabolic diversity and evolutionary history of the archaeal phylum ###Micrarchaeota### uncovered from a freshwater lake metagenome.</title>
        <authorList>
            <person name="Kadnikov V.V."/>
            <person name="Savvichev A.S."/>
            <person name="Mardanov A.V."/>
            <person name="Beletsky A.V."/>
            <person name="Chupakov A.V."/>
            <person name="Kokryatskaya N.M."/>
            <person name="Pimenov N.V."/>
            <person name="Ravin N.V."/>
        </authorList>
    </citation>
    <scope>NUCLEOTIDE SEQUENCE [LARGE SCALE GENOMIC DNA]</scope>
</reference>
<evidence type="ECO:0000313" key="5">
    <source>
        <dbReference type="EMBL" id="QLJ52625.1"/>
    </source>
</evidence>
<keyword evidence="2" id="KW-1133">Transmembrane helix</keyword>
<evidence type="ECO:0000313" key="3">
    <source>
        <dbReference type="EMBL" id="QLJ52551.1"/>
    </source>
</evidence>
<feature type="coiled-coil region" evidence="1">
    <location>
        <begin position="199"/>
        <end position="226"/>
    </location>
</feature>
<feature type="transmembrane region" description="Helical" evidence="2">
    <location>
        <begin position="175"/>
        <end position="195"/>
    </location>
</feature>
<dbReference type="EMBL" id="CP058998">
    <property type="protein sequence ID" value="QLJ52625.1"/>
    <property type="molecule type" value="Genomic_DNA"/>
</dbReference>
<dbReference type="KEGG" id="flt:Sv326_0413"/>
<dbReference type="KEGG" id="flt:Sv326_0376"/>
<evidence type="ECO:0000313" key="6">
    <source>
        <dbReference type="Proteomes" id="UP000510821"/>
    </source>
</evidence>
<organism evidence="3 6">
    <name type="scientific">Fermentimicrarchaeum limneticum</name>
    <dbReference type="NCBI Taxonomy" id="2795018"/>
    <lineage>
        <taxon>Archaea</taxon>
        <taxon>Candidatus Micrarchaeota</taxon>
        <taxon>Candidatus Fermentimicrarchaeales</taxon>
        <taxon>Candidatus Fermentimicrarchaeaceae</taxon>
        <taxon>Candidatus Fermentimicrarchaeum</taxon>
    </lineage>
</organism>
<protein>
    <submittedName>
        <fullName evidence="3">Uncharacterized protein</fullName>
    </submittedName>
</protein>
<accession>A0A7D5XCF5</accession>
<dbReference type="AlphaFoldDB" id="A0A7D5XCF5"/>
<dbReference type="EMBL" id="CP058998">
    <property type="protein sequence ID" value="QLJ52588.1"/>
    <property type="molecule type" value="Genomic_DNA"/>
</dbReference>
<dbReference type="Proteomes" id="UP000510821">
    <property type="component" value="Chromosome"/>
</dbReference>
<keyword evidence="2" id="KW-0812">Transmembrane</keyword>
<keyword evidence="1" id="KW-0175">Coiled coil</keyword>
<feature type="transmembrane region" description="Helical" evidence="2">
    <location>
        <begin position="21"/>
        <end position="41"/>
    </location>
</feature>
<evidence type="ECO:0000313" key="4">
    <source>
        <dbReference type="EMBL" id="QLJ52588.1"/>
    </source>
</evidence>
<proteinExistence type="predicted"/>
<name>A0A7D5XCF5_FERL1</name>
<dbReference type="KEGG" id="flt:Sv326_0450"/>
<dbReference type="EMBL" id="CP058998">
    <property type="protein sequence ID" value="QLJ52551.1"/>
    <property type="molecule type" value="Genomic_DNA"/>
</dbReference>